<evidence type="ECO:0000256" key="1">
    <source>
        <dbReference type="ARBA" id="ARBA00023242"/>
    </source>
</evidence>
<evidence type="ECO:0000313" key="4">
    <source>
        <dbReference type="Proteomes" id="UP000245910"/>
    </source>
</evidence>
<dbReference type="PANTHER" id="PTHR35392:SF2">
    <property type="entry name" value="ZN(II)2CYS6 TRANSCRIPTION FACTOR (EUROFUNG)"/>
    <property type="match status" value="1"/>
</dbReference>
<protein>
    <recommendedName>
        <fullName evidence="5">Zn(2)-C6 fungal-type domain-containing protein</fullName>
    </recommendedName>
</protein>
<organism evidence="3 4">
    <name type="scientific">Fusarium venenatum</name>
    <dbReference type="NCBI Taxonomy" id="56646"/>
    <lineage>
        <taxon>Eukaryota</taxon>
        <taxon>Fungi</taxon>
        <taxon>Dikarya</taxon>
        <taxon>Ascomycota</taxon>
        <taxon>Pezizomycotina</taxon>
        <taxon>Sordariomycetes</taxon>
        <taxon>Hypocreomycetidae</taxon>
        <taxon>Hypocreales</taxon>
        <taxon>Nectriaceae</taxon>
        <taxon>Fusarium</taxon>
    </lineage>
</organism>
<feature type="region of interest" description="Disordered" evidence="2">
    <location>
        <begin position="72"/>
        <end position="98"/>
    </location>
</feature>
<dbReference type="PANTHER" id="PTHR35392">
    <property type="entry name" value="ZN(II)2CYS6 TRANSCRIPTION FACTOR (EUROFUNG)-RELATED-RELATED"/>
    <property type="match status" value="1"/>
</dbReference>
<dbReference type="RefSeq" id="XP_025582846.1">
    <property type="nucleotide sequence ID" value="XM_025728484.2"/>
</dbReference>
<dbReference type="AlphaFoldDB" id="A0A2L2TJD2"/>
<dbReference type="STRING" id="56646.A0A2L2TJD2"/>
<evidence type="ECO:0000313" key="3">
    <source>
        <dbReference type="EMBL" id="CEI40515.1"/>
    </source>
</evidence>
<dbReference type="InterPro" id="IPR001138">
    <property type="entry name" value="Zn2Cys6_DnaBD"/>
</dbReference>
<dbReference type="Proteomes" id="UP000245910">
    <property type="component" value="Chromosome IIII"/>
</dbReference>
<evidence type="ECO:0008006" key="5">
    <source>
        <dbReference type="Google" id="ProtNLM"/>
    </source>
</evidence>
<evidence type="ECO:0000256" key="2">
    <source>
        <dbReference type="SAM" id="MobiDB-lite"/>
    </source>
</evidence>
<dbReference type="CDD" id="cd00067">
    <property type="entry name" value="GAL4"/>
    <property type="match status" value="1"/>
</dbReference>
<accession>A0A2L2TJD2</accession>
<dbReference type="KEGG" id="fvn:FVRRES_13148"/>
<dbReference type="InterPro" id="IPR052973">
    <property type="entry name" value="Fungal_sec-metab_reg_TF"/>
</dbReference>
<dbReference type="GO" id="GO:0008270">
    <property type="term" value="F:zinc ion binding"/>
    <property type="evidence" value="ECO:0007669"/>
    <property type="project" value="InterPro"/>
</dbReference>
<reference evidence="4" key="1">
    <citation type="submission" date="2014-10" db="EMBL/GenBank/DDBJ databases">
        <authorList>
            <person name="King R."/>
        </authorList>
    </citation>
    <scope>NUCLEOTIDE SEQUENCE [LARGE SCALE GENOMIC DNA]</scope>
    <source>
        <strain evidence="4">A3/5</strain>
    </source>
</reference>
<dbReference type="GeneID" id="37264778"/>
<dbReference type="GO" id="GO:0000981">
    <property type="term" value="F:DNA-binding transcription factor activity, RNA polymerase II-specific"/>
    <property type="evidence" value="ECO:0007669"/>
    <property type="project" value="InterPro"/>
</dbReference>
<keyword evidence="4" id="KW-1185">Reference proteome</keyword>
<feature type="region of interest" description="Disordered" evidence="2">
    <location>
        <begin position="217"/>
        <end position="254"/>
    </location>
</feature>
<feature type="region of interest" description="Disordered" evidence="2">
    <location>
        <begin position="150"/>
        <end position="177"/>
    </location>
</feature>
<proteinExistence type="predicted"/>
<dbReference type="OrthoDB" id="5417895at2759"/>
<name>A0A2L2TJD2_9HYPO</name>
<sequence length="704" mass="78528">MGRKPNPLILEYFVRGPKLNDNSNRYPHTCKQCGENFPKGRIDSLTTHITKKCPAISESDRMRACLELHGITNARAPPERPPPETQPNGQPVDVPNLPQGWSALETLAEASRQVDLNENNRAQSVQASVDPSDPANAQHVTDRFELHEQFTLDNPPVSYENRSHPGSRGVIQQPLPGTELSPEERLQALLPNSDASPDVSNISVAVAATARLNPSLLDPQLVDENGSATPPPPMEIPATIETSPSAVTAPDSGISQPWGEMTYLATASPVPLVHEHPPPPIQMTRGGIRMDTSDGQLNGRPRHARSRFTAARRKEVQEVRKIGACIRCRILRKNCGKGTPCDTCRKVLAPRVWRTGCVRTRLQEQLDLYSAGVQVVLSQNRINLLKNQINMTHDGTMIEVSHFPETGKVIVLEALVALLEPSETLAEIRGSKESFFQVIMIDQDKEDVPGKVEAYMRDVFQLFIDKEPSKFMRVTLDLALQQLQESEDDLLRKSLELWGLVESIDRERQWNVVERPANNNEEPRRIQEAKSENDADIYTTLCMQLNAAAERKANNTSKALLSGMHRVLQDSKVKVNFKMYLTAVIFLNCLEKSTWAFKAWEQDHLRPGWPLERDPSVFTQQGGNLAGLLKMLLAIRKALPQTLRGETGKLVTSEQDPVIGAYFQSIDLDYDTILSRQEGSPFSPADSRSLEMMFCSHLLITNSP</sequence>
<dbReference type="EMBL" id="LN649232">
    <property type="protein sequence ID" value="CEI40515.1"/>
    <property type="molecule type" value="Genomic_DNA"/>
</dbReference>
<keyword evidence="1" id="KW-0539">Nucleus</keyword>